<feature type="domain" description="Protein kinase" evidence="5">
    <location>
        <begin position="23"/>
        <end position="325"/>
    </location>
</feature>
<reference evidence="7" key="1">
    <citation type="submission" date="2016-05" db="EMBL/GenBank/DDBJ databases">
        <title>Comparative genomics of biotechnologically important yeasts.</title>
        <authorList>
            <consortium name="DOE Joint Genome Institute"/>
            <person name="Riley R."/>
            <person name="Haridas S."/>
            <person name="Wolfe K.H."/>
            <person name="Lopes M.R."/>
            <person name="Hittinger C.T."/>
            <person name="Goker M."/>
            <person name="Salamov A."/>
            <person name="Wisecaver J."/>
            <person name="Long T.M."/>
            <person name="Aerts A.L."/>
            <person name="Barry K."/>
            <person name="Choi C."/>
            <person name="Clum A."/>
            <person name="Coughlan A.Y."/>
            <person name="Deshpande S."/>
            <person name="Douglass A.P."/>
            <person name="Hanson S.J."/>
            <person name="Klenk H.-P."/>
            <person name="Labutti K."/>
            <person name="Lapidus A."/>
            <person name="Lindquist E."/>
            <person name="Lipzen A."/>
            <person name="Meier-Kolthoff J.P."/>
            <person name="Ohm R.A."/>
            <person name="Otillar R.P."/>
            <person name="Pangilinan J."/>
            <person name="Peng Y."/>
            <person name="Rokas A."/>
            <person name="Rosa C.A."/>
            <person name="Scheuner C."/>
            <person name="Sibirny A.A."/>
            <person name="Slot J.C."/>
            <person name="Stielow J.B."/>
            <person name="Sun H."/>
            <person name="Kurtzman C.P."/>
            <person name="Blackwell M."/>
            <person name="Grigoriev I.V."/>
            <person name="Jeffries T.W."/>
        </authorList>
    </citation>
    <scope>NUCLEOTIDE SEQUENCE [LARGE SCALE GENOMIC DNA]</scope>
    <source>
        <strain evidence="7">NRRL Y-1933</strain>
    </source>
</reference>
<feature type="compositionally biased region" description="Polar residues" evidence="4">
    <location>
        <begin position="485"/>
        <end position="519"/>
    </location>
</feature>
<keyword evidence="1 3" id="KW-0547">Nucleotide-binding</keyword>
<dbReference type="SUPFAM" id="SSF56112">
    <property type="entry name" value="Protein kinase-like (PK-like)"/>
    <property type="match status" value="1"/>
</dbReference>
<keyword evidence="6" id="KW-0808">Transferase</keyword>
<dbReference type="Gene3D" id="1.10.510.10">
    <property type="entry name" value="Transferase(Phosphotransferase) domain 1"/>
    <property type="match status" value="1"/>
</dbReference>
<evidence type="ECO:0000313" key="7">
    <source>
        <dbReference type="Proteomes" id="UP000095085"/>
    </source>
</evidence>
<dbReference type="InterPro" id="IPR000719">
    <property type="entry name" value="Prot_kinase_dom"/>
</dbReference>
<keyword evidence="6" id="KW-0418">Kinase</keyword>
<dbReference type="OrthoDB" id="68483at2759"/>
<dbReference type="GO" id="GO:0005737">
    <property type="term" value="C:cytoplasm"/>
    <property type="evidence" value="ECO:0007669"/>
    <property type="project" value="TreeGrafter"/>
</dbReference>
<dbReference type="InterPro" id="IPR017441">
    <property type="entry name" value="Protein_kinase_ATP_BS"/>
</dbReference>
<feature type="non-terminal residue" evidence="6">
    <location>
        <position position="747"/>
    </location>
</feature>
<sequence>MDVSHLSIENEGSSNRKIINNTYRILKKIGQGQFGKVMLAENKSIEKSPKNKYVAIKTINRIDKTRLITKTYLSHTTKIKREIQIMKGCKHPNVVQLYQVIDDLKYDKILLVLEYCKYGEVDWKNYNHYHEKHNKNGEGLTLNKLLRDVINGLEYLHDYKHIIHRDLKPSNLLISADKTIKISDFGVSLILENNANDDKELGKTMGTPAFFAPELCQFVNNRLSMLNDADRAKSKIDNKIDLWSLGVILYCLVFHNLPFNGNNEFSLFKKIVTEPLKFPQIKKSSRTTLEDVNELKLLKDLINKLLIKDPKQRMTIKDIKQHAFTTFDLQNSKQISEFVEFNKKLISNQNKPISNETGLATKIRRFFSNKPEPSPAPPNHDIIQQQKEHEINEQKLLNDPTSLSNLEPVDDLLNSYFDDSSSMGSLEKEEVEPYDTSEVLRSLNDDNLKEQDNTLKNPSFESKNKVGVPPPLKIKDSFHEKKSNSDPSLNTITTAQKTPLSTQTFNHSPIMTPGTTNDEIITIGAGSPSSIKSMISPSRRFFSRSKKSTKLQSAESEKKPTISSLSSPEKKPKERLQNTKKFTDLMEPPPIFDSISLKVFNESPKNVASPTCSRKNSVSSSIRSVGLTRIASSTSSLNLNAYLTDDAFSLSSTTKSKHKRLSLLSSSSSLEDTDVDDDNDEDDDDDDDGNNTTLNDEDHLMNELSNSPTQPTRNSTAYTDKSIRRIHSMYQTNKEKESYNDMMMEDN</sequence>
<feature type="compositionally biased region" description="Basic and acidic residues" evidence="4">
    <location>
        <begin position="473"/>
        <end position="484"/>
    </location>
</feature>
<dbReference type="PANTHER" id="PTHR24348">
    <property type="entry name" value="SERINE/THREONINE-PROTEIN KINASE UNC-51-RELATED"/>
    <property type="match status" value="1"/>
</dbReference>
<evidence type="ECO:0000256" key="4">
    <source>
        <dbReference type="SAM" id="MobiDB-lite"/>
    </source>
</evidence>
<keyword evidence="7" id="KW-1185">Reference proteome</keyword>
<dbReference type="GO" id="GO:0030447">
    <property type="term" value="P:filamentous growth"/>
    <property type="evidence" value="ECO:0007669"/>
    <property type="project" value="UniProtKB-ARBA"/>
</dbReference>
<keyword evidence="2 3" id="KW-0067">ATP-binding</keyword>
<evidence type="ECO:0000256" key="1">
    <source>
        <dbReference type="ARBA" id="ARBA00022741"/>
    </source>
</evidence>
<gene>
    <name evidence="6" type="ORF">HYPBUDRAFT_129206</name>
</gene>
<feature type="compositionally biased region" description="Basic and acidic residues" evidence="4">
    <location>
        <begin position="443"/>
        <end position="453"/>
    </location>
</feature>
<feature type="binding site" evidence="3">
    <location>
        <position position="57"/>
    </location>
    <ligand>
        <name>ATP</name>
        <dbReference type="ChEBI" id="CHEBI:30616"/>
    </ligand>
</feature>
<dbReference type="SMART" id="SM00220">
    <property type="entry name" value="S_TKc"/>
    <property type="match status" value="1"/>
</dbReference>
<dbReference type="PROSITE" id="PS50011">
    <property type="entry name" value="PROTEIN_KINASE_DOM"/>
    <property type="match status" value="1"/>
</dbReference>
<evidence type="ECO:0000256" key="3">
    <source>
        <dbReference type="PROSITE-ProRule" id="PRU10141"/>
    </source>
</evidence>
<dbReference type="GeneID" id="30993954"/>
<dbReference type="PROSITE" id="PS00108">
    <property type="entry name" value="PROTEIN_KINASE_ST"/>
    <property type="match status" value="1"/>
</dbReference>
<dbReference type="GO" id="GO:0010506">
    <property type="term" value="P:regulation of autophagy"/>
    <property type="evidence" value="ECO:0007669"/>
    <property type="project" value="InterPro"/>
</dbReference>
<evidence type="ECO:0000259" key="5">
    <source>
        <dbReference type="PROSITE" id="PS50011"/>
    </source>
</evidence>
<dbReference type="InterPro" id="IPR011009">
    <property type="entry name" value="Kinase-like_dom_sf"/>
</dbReference>
<dbReference type="EMBL" id="KV454545">
    <property type="protein sequence ID" value="ODV65112.1"/>
    <property type="molecule type" value="Genomic_DNA"/>
</dbReference>
<organism evidence="6 7">
    <name type="scientific">Hyphopichia burtonii NRRL Y-1933</name>
    <dbReference type="NCBI Taxonomy" id="984485"/>
    <lineage>
        <taxon>Eukaryota</taxon>
        <taxon>Fungi</taxon>
        <taxon>Dikarya</taxon>
        <taxon>Ascomycota</taxon>
        <taxon>Saccharomycotina</taxon>
        <taxon>Pichiomycetes</taxon>
        <taxon>Debaryomycetaceae</taxon>
        <taxon>Hyphopichia</taxon>
    </lineage>
</organism>
<dbReference type="RefSeq" id="XP_020074179.1">
    <property type="nucleotide sequence ID" value="XM_020219404.1"/>
</dbReference>
<feature type="compositionally biased region" description="Polar residues" evidence="4">
    <location>
        <begin position="703"/>
        <end position="719"/>
    </location>
</feature>
<dbReference type="InterPro" id="IPR008271">
    <property type="entry name" value="Ser/Thr_kinase_AS"/>
</dbReference>
<dbReference type="STRING" id="984485.A0A1E4RCX7"/>
<feature type="region of interest" description="Disordered" evidence="4">
    <location>
        <begin position="668"/>
        <end position="722"/>
    </location>
</feature>
<feature type="compositionally biased region" description="Low complexity" evidence="4">
    <location>
        <begin position="527"/>
        <end position="540"/>
    </location>
</feature>
<evidence type="ECO:0000256" key="2">
    <source>
        <dbReference type="ARBA" id="ARBA00022840"/>
    </source>
</evidence>
<dbReference type="AlphaFoldDB" id="A0A1E4RCX7"/>
<protein>
    <submittedName>
        <fullName evidence="6">Pkinase-domain-containing protein</fullName>
    </submittedName>
</protein>
<dbReference type="PROSITE" id="PS00107">
    <property type="entry name" value="PROTEIN_KINASE_ATP"/>
    <property type="match status" value="1"/>
</dbReference>
<dbReference type="Proteomes" id="UP000095085">
    <property type="component" value="Unassembled WGS sequence"/>
</dbReference>
<dbReference type="Pfam" id="PF00069">
    <property type="entry name" value="Pkinase"/>
    <property type="match status" value="1"/>
</dbReference>
<accession>A0A1E4RCX7</accession>
<dbReference type="CDD" id="cd14008">
    <property type="entry name" value="STKc_LKB1_CaMKK"/>
    <property type="match status" value="1"/>
</dbReference>
<proteinExistence type="predicted"/>
<dbReference type="InterPro" id="IPR045269">
    <property type="entry name" value="Atg1-like"/>
</dbReference>
<dbReference type="GO" id="GO:0005524">
    <property type="term" value="F:ATP binding"/>
    <property type="evidence" value="ECO:0007669"/>
    <property type="project" value="UniProtKB-UniRule"/>
</dbReference>
<feature type="compositionally biased region" description="Acidic residues" evidence="4">
    <location>
        <begin position="671"/>
        <end position="689"/>
    </location>
</feature>
<dbReference type="GO" id="GO:0004674">
    <property type="term" value="F:protein serine/threonine kinase activity"/>
    <property type="evidence" value="ECO:0007669"/>
    <property type="project" value="InterPro"/>
</dbReference>
<evidence type="ECO:0000313" key="6">
    <source>
        <dbReference type="EMBL" id="ODV65112.1"/>
    </source>
</evidence>
<name>A0A1E4RCX7_9ASCO</name>
<feature type="region of interest" description="Disordered" evidence="4">
    <location>
        <begin position="443"/>
        <end position="575"/>
    </location>
</feature>